<feature type="domain" description="ABC transmembrane type-1" evidence="14">
    <location>
        <begin position="174"/>
        <end position="453"/>
    </location>
</feature>
<evidence type="ECO:0000256" key="8">
    <source>
        <dbReference type="ARBA" id="ARBA00022927"/>
    </source>
</evidence>
<keyword evidence="6" id="KW-0645">Protease</keyword>
<dbReference type="PROSITE" id="PS50990">
    <property type="entry name" value="PEPTIDASE_C39"/>
    <property type="match status" value="1"/>
</dbReference>
<evidence type="ECO:0000256" key="3">
    <source>
        <dbReference type="ARBA" id="ARBA00022475"/>
    </source>
</evidence>
<dbReference type="GO" id="GO:0005886">
    <property type="term" value="C:plasma membrane"/>
    <property type="evidence" value="ECO:0007669"/>
    <property type="project" value="UniProtKB-SubCell"/>
</dbReference>
<dbReference type="InterPro" id="IPR005074">
    <property type="entry name" value="Peptidase_C39"/>
</dbReference>
<evidence type="ECO:0000259" key="15">
    <source>
        <dbReference type="PROSITE" id="PS50990"/>
    </source>
</evidence>
<feature type="transmembrane region" description="Helical" evidence="12">
    <location>
        <begin position="281"/>
        <end position="302"/>
    </location>
</feature>
<dbReference type="Proteomes" id="UP000050277">
    <property type="component" value="Unassembled WGS sequence"/>
</dbReference>
<evidence type="ECO:0000256" key="5">
    <source>
        <dbReference type="ARBA" id="ARBA00022741"/>
    </source>
</evidence>
<dbReference type="GO" id="GO:0016887">
    <property type="term" value="F:ATP hydrolysis activity"/>
    <property type="evidence" value="ECO:0007669"/>
    <property type="project" value="InterPro"/>
</dbReference>
<dbReference type="Gene3D" id="3.90.70.10">
    <property type="entry name" value="Cysteine proteinases"/>
    <property type="match status" value="1"/>
</dbReference>
<dbReference type="CDD" id="cd18779">
    <property type="entry name" value="ABC_6TM_T1SS_like"/>
    <property type="match status" value="1"/>
</dbReference>
<feature type="transmembrane region" description="Helical" evidence="12">
    <location>
        <begin position="308"/>
        <end position="327"/>
    </location>
</feature>
<keyword evidence="9 12" id="KW-1133">Transmembrane helix</keyword>
<dbReference type="PROSITE" id="PS50893">
    <property type="entry name" value="ABC_TRANSPORTER_2"/>
    <property type="match status" value="1"/>
</dbReference>
<keyword evidence="6" id="KW-0788">Thiol protease</keyword>
<proteinExistence type="predicted"/>
<dbReference type="PANTHER" id="PTHR24221">
    <property type="entry name" value="ATP-BINDING CASSETTE SUB-FAMILY B"/>
    <property type="match status" value="1"/>
</dbReference>
<dbReference type="InterPro" id="IPR027417">
    <property type="entry name" value="P-loop_NTPase"/>
</dbReference>
<dbReference type="STRING" id="70996.SE18_17630"/>
<feature type="domain" description="Peptidase C39" evidence="15">
    <location>
        <begin position="21"/>
        <end position="140"/>
    </location>
</feature>
<reference evidence="16 17" key="1">
    <citation type="submission" date="2015-07" db="EMBL/GenBank/DDBJ databases">
        <title>Whole genome sequence of Herpetosiphon geysericola DSM 7119.</title>
        <authorList>
            <person name="Hemp J."/>
            <person name="Ward L.M."/>
            <person name="Pace L.A."/>
            <person name="Fischer W.W."/>
        </authorList>
    </citation>
    <scope>NUCLEOTIDE SEQUENCE [LARGE SCALE GENOMIC DNA]</scope>
    <source>
        <strain evidence="16 17">DSM 7119</strain>
    </source>
</reference>
<keyword evidence="17" id="KW-1185">Reference proteome</keyword>
<protein>
    <submittedName>
        <fullName evidence="16">ABC transporter</fullName>
    </submittedName>
</protein>
<name>A0A0P6YQS0_9CHLR</name>
<dbReference type="InterPro" id="IPR003439">
    <property type="entry name" value="ABC_transporter-like_ATP-bd"/>
</dbReference>
<dbReference type="GO" id="GO:0043213">
    <property type="term" value="P:bacteriocin transport"/>
    <property type="evidence" value="ECO:0007669"/>
    <property type="project" value="UniProtKB-KW"/>
</dbReference>
<evidence type="ECO:0000313" key="17">
    <source>
        <dbReference type="Proteomes" id="UP000050277"/>
    </source>
</evidence>
<gene>
    <name evidence="16" type="ORF">SE18_17630</name>
</gene>
<evidence type="ECO:0000313" key="16">
    <source>
        <dbReference type="EMBL" id="KPL85452.1"/>
    </source>
</evidence>
<dbReference type="GO" id="GO:0006508">
    <property type="term" value="P:proteolysis"/>
    <property type="evidence" value="ECO:0007669"/>
    <property type="project" value="InterPro"/>
</dbReference>
<evidence type="ECO:0000259" key="13">
    <source>
        <dbReference type="PROSITE" id="PS50893"/>
    </source>
</evidence>
<feature type="transmembrane region" description="Helical" evidence="12">
    <location>
        <begin position="390"/>
        <end position="412"/>
    </location>
</feature>
<dbReference type="InterPro" id="IPR011527">
    <property type="entry name" value="ABC1_TM_dom"/>
</dbReference>
<evidence type="ECO:0000256" key="1">
    <source>
        <dbReference type="ARBA" id="ARBA00004651"/>
    </source>
</evidence>
<keyword evidence="6" id="KW-0378">Hydrolase</keyword>
<keyword evidence="11" id="KW-0080">Bacteriocin transport</keyword>
<evidence type="ECO:0000256" key="11">
    <source>
        <dbReference type="ARBA" id="ARBA00043264"/>
    </source>
</evidence>
<evidence type="ECO:0000256" key="4">
    <source>
        <dbReference type="ARBA" id="ARBA00022692"/>
    </source>
</evidence>
<keyword evidence="7" id="KW-0067">ATP-binding</keyword>
<dbReference type="GO" id="GO:0005524">
    <property type="term" value="F:ATP binding"/>
    <property type="evidence" value="ECO:0007669"/>
    <property type="project" value="UniProtKB-KW"/>
</dbReference>
<feature type="transmembrane region" description="Helical" evidence="12">
    <location>
        <begin position="170"/>
        <end position="192"/>
    </location>
</feature>
<dbReference type="InterPro" id="IPR003593">
    <property type="entry name" value="AAA+_ATPase"/>
</dbReference>
<evidence type="ECO:0000256" key="6">
    <source>
        <dbReference type="ARBA" id="ARBA00022807"/>
    </source>
</evidence>
<dbReference type="SMART" id="SM00382">
    <property type="entry name" value="AAA"/>
    <property type="match status" value="1"/>
</dbReference>
<dbReference type="EMBL" id="LGKP01000025">
    <property type="protein sequence ID" value="KPL85452.1"/>
    <property type="molecule type" value="Genomic_DNA"/>
</dbReference>
<evidence type="ECO:0000256" key="10">
    <source>
        <dbReference type="ARBA" id="ARBA00023136"/>
    </source>
</evidence>
<feature type="domain" description="ABC transporter" evidence="13">
    <location>
        <begin position="485"/>
        <end position="718"/>
    </location>
</feature>
<keyword evidence="8" id="KW-0653">Protein transport</keyword>
<feature type="transmembrane region" description="Helical" evidence="12">
    <location>
        <begin position="424"/>
        <end position="445"/>
    </location>
</feature>
<dbReference type="InterPro" id="IPR017871">
    <property type="entry name" value="ABC_transporter-like_CS"/>
</dbReference>
<dbReference type="Pfam" id="PF00005">
    <property type="entry name" value="ABC_tran"/>
    <property type="match status" value="1"/>
</dbReference>
<evidence type="ECO:0000256" key="7">
    <source>
        <dbReference type="ARBA" id="ARBA00022840"/>
    </source>
</evidence>
<evidence type="ECO:0000256" key="12">
    <source>
        <dbReference type="SAM" id="Phobius"/>
    </source>
</evidence>
<comment type="caution">
    <text evidence="16">The sequence shown here is derived from an EMBL/GenBank/DDBJ whole genome shotgun (WGS) entry which is preliminary data.</text>
</comment>
<evidence type="ECO:0000259" key="14">
    <source>
        <dbReference type="PROSITE" id="PS50929"/>
    </source>
</evidence>
<dbReference type="InterPro" id="IPR036640">
    <property type="entry name" value="ABC1_TM_sf"/>
</dbReference>
<dbReference type="Pfam" id="PF00664">
    <property type="entry name" value="ABC_membrane"/>
    <property type="match status" value="1"/>
</dbReference>
<evidence type="ECO:0000256" key="2">
    <source>
        <dbReference type="ARBA" id="ARBA00022448"/>
    </source>
</evidence>
<dbReference type="InterPro" id="IPR039421">
    <property type="entry name" value="Type_1_exporter"/>
</dbReference>
<keyword evidence="10 12" id="KW-0472">Membrane</keyword>
<evidence type="ECO:0000256" key="9">
    <source>
        <dbReference type="ARBA" id="ARBA00022989"/>
    </source>
</evidence>
<keyword evidence="5" id="KW-0547">Nucleotide-binding</keyword>
<dbReference type="Gene3D" id="3.40.50.300">
    <property type="entry name" value="P-loop containing nucleotide triphosphate hydrolases"/>
    <property type="match status" value="1"/>
</dbReference>
<dbReference type="PROSITE" id="PS50929">
    <property type="entry name" value="ABC_TM1F"/>
    <property type="match status" value="1"/>
</dbReference>
<keyword evidence="3" id="KW-1003">Cell membrane</keyword>
<dbReference type="GO" id="GO:0008234">
    <property type="term" value="F:cysteine-type peptidase activity"/>
    <property type="evidence" value="ECO:0007669"/>
    <property type="project" value="UniProtKB-KW"/>
</dbReference>
<dbReference type="AlphaFoldDB" id="A0A0P6YQS0"/>
<organism evidence="16 17">
    <name type="scientific">Herpetosiphon geysericola</name>
    <dbReference type="NCBI Taxonomy" id="70996"/>
    <lineage>
        <taxon>Bacteria</taxon>
        <taxon>Bacillati</taxon>
        <taxon>Chloroflexota</taxon>
        <taxon>Chloroflexia</taxon>
        <taxon>Herpetosiphonales</taxon>
        <taxon>Herpetosiphonaceae</taxon>
        <taxon>Herpetosiphon</taxon>
    </lineage>
</organism>
<dbReference type="GO" id="GO:0034040">
    <property type="term" value="F:ATPase-coupled lipid transmembrane transporter activity"/>
    <property type="evidence" value="ECO:0007669"/>
    <property type="project" value="TreeGrafter"/>
</dbReference>
<dbReference type="SUPFAM" id="SSF90123">
    <property type="entry name" value="ABC transporter transmembrane region"/>
    <property type="match status" value="1"/>
</dbReference>
<keyword evidence="2" id="KW-0813">Transport</keyword>
<dbReference type="Gene3D" id="1.20.1560.10">
    <property type="entry name" value="ABC transporter type 1, transmembrane domain"/>
    <property type="match status" value="1"/>
</dbReference>
<feature type="transmembrane region" description="Helical" evidence="12">
    <location>
        <begin position="204"/>
        <end position="225"/>
    </location>
</feature>
<dbReference type="PANTHER" id="PTHR24221:SF654">
    <property type="entry name" value="ATP-BINDING CASSETTE SUB-FAMILY B MEMBER 6"/>
    <property type="match status" value="1"/>
</dbReference>
<dbReference type="GO" id="GO:0140359">
    <property type="term" value="F:ABC-type transporter activity"/>
    <property type="evidence" value="ECO:0007669"/>
    <property type="project" value="InterPro"/>
</dbReference>
<comment type="subcellular location">
    <subcellularLocation>
        <location evidence="1">Cell membrane</location>
        <topology evidence="1">Multi-pass membrane protein</topology>
    </subcellularLocation>
</comment>
<dbReference type="GO" id="GO:0015031">
    <property type="term" value="P:protein transport"/>
    <property type="evidence" value="ECO:0007669"/>
    <property type="project" value="UniProtKB-KW"/>
</dbReference>
<sequence>MARLKRWFARLKRRKVPVLLQLSAIECGAACLAMLLSYWGRATSVAEAREVCRPSRDGLSAQTIAVAGRHYGLVVRAFALQNLDFGSLQLPAILHWNFNHFVVLERWSPRGATIVDPALGRRFVQLSELDQRFTGIVLSCQPGPNFEQRQRANTDQWRLIRTTLWAKPSLLLQIIVASGLLQLVGLALPLLTKSLVQQVTLPSFEVLLGRVLIGLGLIISIRFLMQYMRSLLLIQLQLRFDTDLSEHFLSHLLRLPLAFFEQRSSGDLLLRLTSNSTIRELITNQVLSVVLDGGLMLIYGGLLFWQSGSFGLTVTIIALLQVAIIWLTQGRLRPLVETDLLEQGEAQSYLIELLSGITTIKAMGVEQYSFGYWQNLARRQRNTSLRRQRLSAVVDSLLGTLQTATPLILLWVGLREVHQGSMDLSTMLALNAIGTLALAPLVTLISQGQRLQLLTSYLERLNDVLMAQPEPDGNFAPDQTLQGAIRLEQVSFGYNPHAAPILRDISLQIEPGQKVALVGRTGSGKSTLAKLLLGLYQPTSGQIWIDEQPIEHYDRQALRQQFGVVLQDAFLFSGSIRQNINLQRATLPAAQLLAASQRAGLHNDIVSMPMGYETRVGEAAGGISGGQRQRIALARALLRQPAILILDEATSQLDTLTEQIVEQQLTTLKCTRIVIAHRLSTVKNADLIIVLDRGQIAEQGTHAELLSADGVYAKMVANQQAS</sequence>
<keyword evidence="4 12" id="KW-0812">Transmembrane</keyword>
<dbReference type="FunFam" id="3.40.50.300:FF:000299">
    <property type="entry name" value="ABC transporter ATP-binding protein/permease"/>
    <property type="match status" value="1"/>
</dbReference>
<dbReference type="SUPFAM" id="SSF52540">
    <property type="entry name" value="P-loop containing nucleoside triphosphate hydrolases"/>
    <property type="match status" value="1"/>
</dbReference>
<dbReference type="Pfam" id="PF03412">
    <property type="entry name" value="Peptidase_C39"/>
    <property type="match status" value="1"/>
</dbReference>
<accession>A0A0P6YQS0</accession>
<dbReference type="PROSITE" id="PS00211">
    <property type="entry name" value="ABC_TRANSPORTER_1"/>
    <property type="match status" value="1"/>
</dbReference>